<evidence type="ECO:0000256" key="9">
    <source>
        <dbReference type="SAM" id="MobiDB-lite"/>
    </source>
</evidence>
<evidence type="ECO:0000256" key="8">
    <source>
        <dbReference type="RuleBase" id="RU364129"/>
    </source>
</evidence>
<dbReference type="InterPro" id="IPR038089">
    <property type="entry name" value="Med31_sf"/>
</dbReference>
<dbReference type="OrthoDB" id="10257739at2759"/>
<dbReference type="STRING" id="78915.A0A4V1IX78"/>
<comment type="similarity">
    <text evidence="2 8">Belongs to the Mediator complex subunit 31 family.</text>
</comment>
<organism evidence="10 11">
    <name type="scientific">Thamnocephalis sphaerospora</name>
    <dbReference type="NCBI Taxonomy" id="78915"/>
    <lineage>
        <taxon>Eukaryota</taxon>
        <taxon>Fungi</taxon>
        <taxon>Fungi incertae sedis</taxon>
        <taxon>Zoopagomycota</taxon>
        <taxon>Zoopagomycotina</taxon>
        <taxon>Zoopagomycetes</taxon>
        <taxon>Zoopagales</taxon>
        <taxon>Sigmoideomycetaceae</taxon>
        <taxon>Thamnocephalis</taxon>
    </lineage>
</organism>
<keyword evidence="7 8" id="KW-0539">Nucleus</keyword>
<dbReference type="PANTHER" id="PTHR13186">
    <property type="entry name" value="MEDIATOR OF RNA POLYMERASE II TRANSCRIPTION SUBUNIT 31"/>
    <property type="match status" value="1"/>
</dbReference>
<sequence length="120" mass="14268">MHTEGESVATPATQTGAGEDPSRERFELELEFVQSLANPFYLHYLAQQDYFDDPCFVAYLEYLAYWRKPEYAKFVVYPHCLHYLGLLQHAEFRQSMRLLDTARALHGTQYKHWRFWREGA</sequence>
<evidence type="ECO:0000256" key="1">
    <source>
        <dbReference type="ARBA" id="ARBA00004123"/>
    </source>
</evidence>
<evidence type="ECO:0000256" key="3">
    <source>
        <dbReference type="ARBA" id="ARBA00019660"/>
    </source>
</evidence>
<keyword evidence="11" id="KW-1185">Reference proteome</keyword>
<dbReference type="Gene3D" id="1.10.10.1340">
    <property type="entry name" value="Mediator of RNA polymerase II, submodule Med31 (Soh1)"/>
    <property type="match status" value="1"/>
</dbReference>
<gene>
    <name evidence="10" type="ORF">THASP1DRAFT_13321</name>
</gene>
<evidence type="ECO:0000256" key="2">
    <source>
        <dbReference type="ARBA" id="ARBA00006378"/>
    </source>
</evidence>
<accession>A0A4V1IX78</accession>
<dbReference type="FunFam" id="1.10.10.1340:FF:000001">
    <property type="entry name" value="Mediator of RNA polymerase II transcription subunit 31"/>
    <property type="match status" value="1"/>
</dbReference>
<keyword evidence="6 8" id="KW-0804">Transcription</keyword>
<evidence type="ECO:0000313" key="11">
    <source>
        <dbReference type="Proteomes" id="UP000271241"/>
    </source>
</evidence>
<dbReference type="GO" id="GO:0003712">
    <property type="term" value="F:transcription coregulator activity"/>
    <property type="evidence" value="ECO:0007669"/>
    <property type="project" value="InterPro"/>
</dbReference>
<evidence type="ECO:0000256" key="5">
    <source>
        <dbReference type="ARBA" id="ARBA00023159"/>
    </source>
</evidence>
<comment type="subunit">
    <text evidence="8">Component of the Mediator complex.</text>
</comment>
<name>A0A4V1IX78_9FUNG</name>
<evidence type="ECO:0000313" key="10">
    <source>
        <dbReference type="EMBL" id="RKP10109.1"/>
    </source>
</evidence>
<proteinExistence type="inferred from homology"/>
<feature type="region of interest" description="Disordered" evidence="9">
    <location>
        <begin position="1"/>
        <end position="22"/>
    </location>
</feature>
<dbReference type="Proteomes" id="UP000271241">
    <property type="component" value="Unassembled WGS sequence"/>
</dbReference>
<evidence type="ECO:0000256" key="4">
    <source>
        <dbReference type="ARBA" id="ARBA00023015"/>
    </source>
</evidence>
<dbReference type="InterPro" id="IPR008831">
    <property type="entry name" value="Mediator_Med31"/>
</dbReference>
<protein>
    <recommendedName>
        <fullName evidence="3 8">Mediator of RNA polymerase II transcription subunit 31</fullName>
    </recommendedName>
</protein>
<evidence type="ECO:0000256" key="6">
    <source>
        <dbReference type="ARBA" id="ARBA00023163"/>
    </source>
</evidence>
<evidence type="ECO:0000256" key="7">
    <source>
        <dbReference type="ARBA" id="ARBA00023242"/>
    </source>
</evidence>
<dbReference type="Pfam" id="PF05669">
    <property type="entry name" value="Med31"/>
    <property type="match status" value="1"/>
</dbReference>
<dbReference type="EMBL" id="KZ992470">
    <property type="protein sequence ID" value="RKP10109.1"/>
    <property type="molecule type" value="Genomic_DNA"/>
</dbReference>
<keyword evidence="5 8" id="KW-0010">Activator</keyword>
<dbReference type="GO" id="GO:0016592">
    <property type="term" value="C:mediator complex"/>
    <property type="evidence" value="ECO:0007669"/>
    <property type="project" value="InterPro"/>
</dbReference>
<reference evidence="11" key="1">
    <citation type="journal article" date="2018" name="Nat. Microbiol.">
        <title>Leveraging single-cell genomics to expand the fungal tree of life.</title>
        <authorList>
            <person name="Ahrendt S.R."/>
            <person name="Quandt C.A."/>
            <person name="Ciobanu D."/>
            <person name="Clum A."/>
            <person name="Salamov A."/>
            <person name="Andreopoulos B."/>
            <person name="Cheng J.F."/>
            <person name="Woyke T."/>
            <person name="Pelin A."/>
            <person name="Henrissat B."/>
            <person name="Reynolds N.K."/>
            <person name="Benny G.L."/>
            <person name="Smith M.E."/>
            <person name="James T.Y."/>
            <person name="Grigoriev I.V."/>
        </authorList>
    </citation>
    <scope>NUCLEOTIDE SEQUENCE [LARGE SCALE GENOMIC DNA]</scope>
    <source>
        <strain evidence="11">RSA 1356</strain>
    </source>
</reference>
<keyword evidence="4 8" id="KW-0805">Transcription regulation</keyword>
<dbReference type="GO" id="GO:0006355">
    <property type="term" value="P:regulation of DNA-templated transcription"/>
    <property type="evidence" value="ECO:0007669"/>
    <property type="project" value="InterPro"/>
</dbReference>
<dbReference type="AlphaFoldDB" id="A0A4V1IX78"/>
<comment type="subcellular location">
    <subcellularLocation>
        <location evidence="1 8">Nucleus</location>
    </subcellularLocation>
</comment>
<comment type="function">
    <text evidence="8">Component of the Mediator complex, a coactivator involved in the regulated transcription of nearly all RNA polymerase II-dependent genes. Mediator functions as a bridge to convey information from gene-specific regulatory proteins to the basal RNA polymerase II transcription machinery. Mediator is recruited to promoters by direct interactions with regulatory proteins and serves as a scaffold for the assembly of a functional preinitiation complex with RNA polymerase II and the general transcription factors.</text>
</comment>